<dbReference type="InterPro" id="IPR050763">
    <property type="entry name" value="ABC_transporter_ATP-binding"/>
</dbReference>
<dbReference type="CDD" id="cd03230">
    <property type="entry name" value="ABC_DR_subfamily_A"/>
    <property type="match status" value="1"/>
</dbReference>
<dbReference type="SMART" id="SM00382">
    <property type="entry name" value="AAA"/>
    <property type="match status" value="1"/>
</dbReference>
<dbReference type="EMBL" id="FNUL01000002">
    <property type="protein sequence ID" value="SEF49495.1"/>
    <property type="molecule type" value="Genomic_DNA"/>
</dbReference>
<dbReference type="GO" id="GO:0005524">
    <property type="term" value="F:ATP binding"/>
    <property type="evidence" value="ECO:0007669"/>
    <property type="project" value="UniProtKB-KW"/>
</dbReference>
<evidence type="ECO:0000256" key="1">
    <source>
        <dbReference type="ARBA" id="ARBA00022448"/>
    </source>
</evidence>
<dbReference type="STRING" id="1410661.GCA_000702205_00551"/>
<evidence type="ECO:0000256" key="2">
    <source>
        <dbReference type="ARBA" id="ARBA00022741"/>
    </source>
</evidence>
<gene>
    <name evidence="5" type="ORF">SAMN05216537_102222</name>
</gene>
<protein>
    <submittedName>
        <fullName evidence="5">ABC-2 type transport system ATP-binding protein</fullName>
    </submittedName>
</protein>
<dbReference type="InterPro" id="IPR017871">
    <property type="entry name" value="ABC_transporter-like_CS"/>
</dbReference>
<reference evidence="5 6" key="1">
    <citation type="submission" date="2016-10" db="EMBL/GenBank/DDBJ databases">
        <authorList>
            <person name="de Groot N.N."/>
        </authorList>
    </citation>
    <scope>NUCLEOTIDE SEQUENCE [LARGE SCALE GENOMIC DNA]</scope>
    <source>
        <strain evidence="5 6">D15d</strain>
    </source>
</reference>
<keyword evidence="6" id="KW-1185">Reference proteome</keyword>
<accession>A0A1H5SG93</accession>
<organism evidence="5 6">
    <name type="scientific">Lachnospira multipara</name>
    <dbReference type="NCBI Taxonomy" id="28051"/>
    <lineage>
        <taxon>Bacteria</taxon>
        <taxon>Bacillati</taxon>
        <taxon>Bacillota</taxon>
        <taxon>Clostridia</taxon>
        <taxon>Lachnospirales</taxon>
        <taxon>Lachnospiraceae</taxon>
        <taxon>Lachnospira</taxon>
    </lineage>
</organism>
<dbReference type="Gene3D" id="3.40.50.300">
    <property type="entry name" value="P-loop containing nucleotide triphosphate hydrolases"/>
    <property type="match status" value="1"/>
</dbReference>
<dbReference type="InterPro" id="IPR003439">
    <property type="entry name" value="ABC_transporter-like_ATP-bd"/>
</dbReference>
<keyword evidence="1" id="KW-0813">Transport</keyword>
<feature type="domain" description="ABC transporter" evidence="4">
    <location>
        <begin position="4"/>
        <end position="228"/>
    </location>
</feature>
<evidence type="ECO:0000256" key="3">
    <source>
        <dbReference type="ARBA" id="ARBA00022840"/>
    </source>
</evidence>
<evidence type="ECO:0000313" key="5">
    <source>
        <dbReference type="EMBL" id="SEF49495.1"/>
    </source>
</evidence>
<dbReference type="InterPro" id="IPR027417">
    <property type="entry name" value="P-loop_NTPase"/>
</dbReference>
<evidence type="ECO:0000313" key="6">
    <source>
        <dbReference type="Proteomes" id="UP000236726"/>
    </source>
</evidence>
<dbReference type="PANTHER" id="PTHR42711:SF13">
    <property type="entry name" value="ABC TRANSPORTER, ATP-BINDING PROTEIN"/>
    <property type="match status" value="1"/>
</dbReference>
<evidence type="ECO:0000259" key="4">
    <source>
        <dbReference type="PROSITE" id="PS50893"/>
    </source>
</evidence>
<dbReference type="PROSITE" id="PS00211">
    <property type="entry name" value="ABC_TRANSPORTER_1"/>
    <property type="match status" value="1"/>
</dbReference>
<dbReference type="Pfam" id="PF00005">
    <property type="entry name" value="ABC_tran"/>
    <property type="match status" value="1"/>
</dbReference>
<keyword evidence="2" id="KW-0547">Nucleotide-binding</keyword>
<dbReference type="PROSITE" id="PS50893">
    <property type="entry name" value="ABC_TRANSPORTER_2"/>
    <property type="match status" value="1"/>
</dbReference>
<dbReference type="PANTHER" id="PTHR42711">
    <property type="entry name" value="ABC TRANSPORTER ATP-BINDING PROTEIN"/>
    <property type="match status" value="1"/>
</dbReference>
<keyword evidence="3 5" id="KW-0067">ATP-binding</keyword>
<dbReference type="SUPFAM" id="SSF52540">
    <property type="entry name" value="P-loop containing nucleoside triphosphate hydrolases"/>
    <property type="match status" value="1"/>
</dbReference>
<dbReference type="RefSeq" id="WP_103952252.1">
    <property type="nucleotide sequence ID" value="NZ_FNUL01000002.1"/>
</dbReference>
<dbReference type="GO" id="GO:0016887">
    <property type="term" value="F:ATP hydrolysis activity"/>
    <property type="evidence" value="ECO:0007669"/>
    <property type="project" value="InterPro"/>
</dbReference>
<sequence>MAVIELNNLNFSYDNKNNILKNIDLKIEEGEIFGLIGPSGAGKTTIIKLLTGQLYSKDNVKVFNDIPKGKLFYEQIGFVMDSIGLYERLTCYENLKIMSMIHNVNVLNIMEKLEMVGLKDDANKAVYKLSSGMRQRLLIARGILHSPRILFLDEPTRGLDPATAKDIQEIFLKIKDEGTTIFLTSHNMQEVENICDSVGFLFNGELVECGKINAIKEKYEMNKRVSFIDDEGVKSEYDIKKDKKELIDAIKSNNSFYINSETVSLEDIFIKLKRSGVNAS</sequence>
<dbReference type="Proteomes" id="UP000236726">
    <property type="component" value="Unassembled WGS sequence"/>
</dbReference>
<proteinExistence type="predicted"/>
<dbReference type="InterPro" id="IPR003593">
    <property type="entry name" value="AAA+_ATPase"/>
</dbReference>
<dbReference type="AlphaFoldDB" id="A0A1H5SG93"/>
<name>A0A1H5SG93_9FIRM</name>